<protein>
    <submittedName>
        <fullName evidence="4">HTH-type transcriptional regulator QacR</fullName>
    </submittedName>
</protein>
<dbReference type="Gene3D" id="1.10.10.60">
    <property type="entry name" value="Homeodomain-like"/>
    <property type="match status" value="1"/>
</dbReference>
<gene>
    <name evidence="4" type="primary">qacR</name>
    <name evidence="4" type="ORF">pT33G-1_40</name>
    <name evidence="5" type="ORF">pT8G_8</name>
</gene>
<name>A0A1B1UXX3_STALU</name>
<evidence type="ECO:0000313" key="5">
    <source>
        <dbReference type="EMBL" id="ANW07941.1"/>
    </source>
</evidence>
<dbReference type="PANTHER" id="PTHR43479:SF11">
    <property type="entry name" value="ACREF_ENVCD OPERON REPRESSOR-RELATED"/>
    <property type="match status" value="1"/>
</dbReference>
<dbReference type="Pfam" id="PF00440">
    <property type="entry name" value="TetR_N"/>
    <property type="match status" value="1"/>
</dbReference>
<dbReference type="PROSITE" id="PS01081">
    <property type="entry name" value="HTH_TETR_1"/>
    <property type="match status" value="1"/>
</dbReference>
<dbReference type="InterPro" id="IPR036271">
    <property type="entry name" value="Tet_transcr_reg_TetR-rel_C_sf"/>
</dbReference>
<dbReference type="GO" id="GO:0003677">
    <property type="term" value="F:DNA binding"/>
    <property type="evidence" value="ECO:0007669"/>
    <property type="project" value="UniProtKB-UniRule"/>
</dbReference>
<dbReference type="InterPro" id="IPR013571">
    <property type="entry name" value="Tscrpt_reg_QacR_C"/>
</dbReference>
<proteinExistence type="predicted"/>
<evidence type="ECO:0000313" key="4">
    <source>
        <dbReference type="EMBL" id="ANW07926.1"/>
    </source>
</evidence>
<evidence type="ECO:0000259" key="3">
    <source>
        <dbReference type="PROSITE" id="PS50977"/>
    </source>
</evidence>
<dbReference type="InterPro" id="IPR050624">
    <property type="entry name" value="HTH-type_Tx_Regulator"/>
</dbReference>
<geneLocation type="plasmid" evidence="4">
    <name>pT33G-1</name>
</geneLocation>
<reference evidence="4" key="1">
    <citation type="journal article" date="2016" name="Antimicrob. Agents Chemother.">
        <title>Emergence of ileS2-Carrying, Multidrug-Resistant Plasmids in Staphylococcus lugdunensis.</title>
        <authorList>
            <person name="Ho P.L."/>
            <person name="Liu M.C."/>
            <person name="Chow K.H."/>
            <person name="Tse C.W."/>
            <person name="Lo W.U."/>
            <person name="Mak S.K."/>
            <person name="Lo W.K."/>
        </authorList>
    </citation>
    <scope>NUCLEOTIDE SEQUENCE</scope>
    <source>
        <strain evidence="4">Tlug33G-4</strain>
        <strain evidence="5">Tlug8G-4</strain>
        <plasmid evidence="4">pT33G-1</plasmid>
        <plasmid evidence="5">pT8G</plasmid>
    </source>
</reference>
<dbReference type="InterPro" id="IPR023772">
    <property type="entry name" value="DNA-bd_HTH_TetR-type_CS"/>
</dbReference>
<feature type="domain" description="HTH tetR-type" evidence="3">
    <location>
        <begin position="1"/>
        <end position="61"/>
    </location>
</feature>
<dbReference type="SUPFAM" id="SSF46689">
    <property type="entry name" value="Homeodomain-like"/>
    <property type="match status" value="1"/>
</dbReference>
<dbReference type="GO" id="GO:0045892">
    <property type="term" value="P:negative regulation of DNA-templated transcription"/>
    <property type="evidence" value="ECO:0007669"/>
    <property type="project" value="InterPro"/>
</dbReference>
<geneLocation type="plasmid" evidence="5">
    <name>pT8G</name>
</geneLocation>
<dbReference type="AlphaFoldDB" id="A0A1B1UXX3"/>
<dbReference type="Pfam" id="PF08360">
    <property type="entry name" value="TetR_C_5"/>
    <property type="match status" value="1"/>
</dbReference>
<dbReference type="Gene3D" id="1.10.357.10">
    <property type="entry name" value="Tetracycline Repressor, domain 2"/>
    <property type="match status" value="1"/>
</dbReference>
<dbReference type="SUPFAM" id="SSF48498">
    <property type="entry name" value="Tetracyclin repressor-like, C-terminal domain"/>
    <property type="match status" value="1"/>
</dbReference>
<dbReference type="InterPro" id="IPR001647">
    <property type="entry name" value="HTH_TetR"/>
</dbReference>
<dbReference type="InterPro" id="IPR009057">
    <property type="entry name" value="Homeodomain-like_sf"/>
</dbReference>
<dbReference type="PRINTS" id="PR00455">
    <property type="entry name" value="HTHTETR"/>
</dbReference>
<dbReference type="PROSITE" id="PS50977">
    <property type="entry name" value="HTH_TETR_2"/>
    <property type="match status" value="1"/>
</dbReference>
<organism evidence="4">
    <name type="scientific">Staphylococcus lugdunensis</name>
    <dbReference type="NCBI Taxonomy" id="28035"/>
    <lineage>
        <taxon>Bacteria</taxon>
        <taxon>Bacillati</taxon>
        <taxon>Bacillota</taxon>
        <taxon>Bacilli</taxon>
        <taxon>Bacillales</taxon>
        <taxon>Staphylococcaceae</taxon>
        <taxon>Staphylococcus</taxon>
    </lineage>
</organism>
<dbReference type="PANTHER" id="PTHR43479">
    <property type="entry name" value="ACREF/ENVCD OPERON REPRESSOR-RELATED"/>
    <property type="match status" value="1"/>
</dbReference>
<dbReference type="EMBL" id="KU882683">
    <property type="protein sequence ID" value="ANW07926.1"/>
    <property type="molecule type" value="Genomic_DNA"/>
</dbReference>
<dbReference type="GO" id="GO:0003700">
    <property type="term" value="F:DNA-binding transcription factor activity"/>
    <property type="evidence" value="ECO:0007669"/>
    <property type="project" value="InterPro"/>
</dbReference>
<keyword evidence="4" id="KW-0614">Plasmid</keyword>
<dbReference type="RefSeq" id="WP_001832666.1">
    <property type="nucleotide sequence ID" value="NZ_CP061479.1"/>
</dbReference>
<feature type="DNA-binding region" description="H-T-H motif" evidence="2">
    <location>
        <begin position="24"/>
        <end position="43"/>
    </location>
</feature>
<evidence type="ECO:0000256" key="1">
    <source>
        <dbReference type="ARBA" id="ARBA00023125"/>
    </source>
</evidence>
<keyword evidence="1 2" id="KW-0238">DNA-binding</keyword>
<evidence type="ECO:0000256" key="2">
    <source>
        <dbReference type="PROSITE-ProRule" id="PRU00335"/>
    </source>
</evidence>
<accession>A0A1B1UXX3</accession>
<dbReference type="GeneID" id="66840932"/>
<sequence>MNLKDKILGVAKELFIKNGYNATTTGEIVKLSESSKGNLYYHFKTKENLFLEILNIEESKWQEQWKKEQIKCKTNREKFYLYNELSLTTEYYYPLQNAIIEFCTEYYKTNSINEKMNKLENKYIDAYHVIFKEGNLNGEWCINDVNAVSKIAANAVNGIVTFTHEQNINERIKLMNKFSQIFLNGLSK</sequence>
<dbReference type="EMBL" id="KU882684">
    <property type="protein sequence ID" value="ANW07941.1"/>
    <property type="molecule type" value="Genomic_DNA"/>
</dbReference>
<dbReference type="SMR" id="A0A1B1UXX3"/>